<keyword evidence="2" id="KW-1185">Reference proteome</keyword>
<dbReference type="EMBL" id="VOAH01000004">
    <property type="protein sequence ID" value="TVP41209.1"/>
    <property type="molecule type" value="Genomic_DNA"/>
</dbReference>
<accession>A0A557SX75</accession>
<dbReference type="Proteomes" id="UP000315289">
    <property type="component" value="Unassembled WGS sequence"/>
</dbReference>
<comment type="caution">
    <text evidence="1">The sequence shown here is derived from an EMBL/GenBank/DDBJ whole genome shotgun (WGS) entry which is preliminary data.</text>
</comment>
<dbReference type="AlphaFoldDB" id="A0A557SX75"/>
<evidence type="ECO:0000313" key="2">
    <source>
        <dbReference type="Proteomes" id="UP000315289"/>
    </source>
</evidence>
<sequence>MTFYKNPGYINYMVDLRFHPNLLNMISGFQDLVFKTEWPGLSL</sequence>
<gene>
    <name evidence="1" type="ORF">NARC_40172</name>
</gene>
<reference evidence="1 2" key="1">
    <citation type="journal article" date="2019" name="Front. Microbiol.">
        <title>Ammonia Oxidation by the Arctic Terrestrial Thaumarchaeote Candidatus Nitrosocosmicus arcticus Is Stimulated by Increasing Temperatures.</title>
        <authorList>
            <person name="Alves R.J.E."/>
            <person name="Kerou M."/>
            <person name="Zappe A."/>
            <person name="Bittner R."/>
            <person name="Abby S.S."/>
            <person name="Schmidt H.A."/>
            <person name="Pfeifer K."/>
            <person name="Schleper C."/>
        </authorList>
    </citation>
    <scope>NUCLEOTIDE SEQUENCE [LARGE SCALE GENOMIC DNA]</scope>
    <source>
        <strain evidence="1 2">Kfb</strain>
    </source>
</reference>
<proteinExistence type="predicted"/>
<evidence type="ECO:0000313" key="1">
    <source>
        <dbReference type="EMBL" id="TVP41209.1"/>
    </source>
</evidence>
<protein>
    <submittedName>
        <fullName evidence="1">Uncharacterized protein</fullName>
    </submittedName>
</protein>
<name>A0A557SX75_9ARCH</name>
<organism evidence="1 2">
    <name type="scientific">Candidatus Nitrosocosmicus arcticus</name>
    <dbReference type="NCBI Taxonomy" id="2035267"/>
    <lineage>
        <taxon>Archaea</taxon>
        <taxon>Nitrososphaerota</taxon>
        <taxon>Nitrososphaeria</taxon>
        <taxon>Nitrososphaerales</taxon>
        <taxon>Nitrososphaeraceae</taxon>
        <taxon>Candidatus Nitrosocosmicus</taxon>
    </lineage>
</organism>